<dbReference type="EMBL" id="JBHSMF010000002">
    <property type="protein sequence ID" value="MFC5496127.1"/>
    <property type="molecule type" value="Genomic_DNA"/>
</dbReference>
<feature type="compositionally biased region" description="Low complexity" evidence="1">
    <location>
        <begin position="106"/>
        <end position="143"/>
    </location>
</feature>
<dbReference type="Pfam" id="PF11306">
    <property type="entry name" value="DUF3108"/>
    <property type="match status" value="1"/>
</dbReference>
<evidence type="ECO:0000313" key="2">
    <source>
        <dbReference type="EMBL" id="MFC5496127.1"/>
    </source>
</evidence>
<organism evidence="2 3">
    <name type="scientific">Caenimonas terrae</name>
    <dbReference type="NCBI Taxonomy" id="696074"/>
    <lineage>
        <taxon>Bacteria</taxon>
        <taxon>Pseudomonadati</taxon>
        <taxon>Pseudomonadota</taxon>
        <taxon>Betaproteobacteria</taxon>
        <taxon>Burkholderiales</taxon>
        <taxon>Comamonadaceae</taxon>
        <taxon>Caenimonas</taxon>
    </lineage>
</organism>
<feature type="compositionally biased region" description="Pro residues" evidence="1">
    <location>
        <begin position="96"/>
        <end position="105"/>
    </location>
</feature>
<accession>A0ABW0NAZ3</accession>
<proteinExistence type="predicted"/>
<dbReference type="InterPro" id="IPR021457">
    <property type="entry name" value="DUF3108"/>
</dbReference>
<evidence type="ECO:0000256" key="1">
    <source>
        <dbReference type="SAM" id="MobiDB-lite"/>
    </source>
</evidence>
<keyword evidence="3" id="KW-1185">Reference proteome</keyword>
<gene>
    <name evidence="2" type="ORF">ACFPOE_01150</name>
</gene>
<dbReference type="RefSeq" id="WP_376848159.1">
    <property type="nucleotide sequence ID" value="NZ_JBHSMF010000002.1"/>
</dbReference>
<protein>
    <submittedName>
        <fullName evidence="2">DUF3108 domain-containing protein</fullName>
    </submittedName>
</protein>
<feature type="region of interest" description="Disordered" evidence="1">
    <location>
        <begin position="52"/>
        <end position="78"/>
    </location>
</feature>
<sequence>MARRNALIAALLLAVLLGHALVLQWLAWQVREPSALRLMAAPMLTRMLQQQAAPAPVPQPVRTARARRKAPAAAMQSVVPSVPAEATVTAAAPEPVVEPAPPAPEPVASEPAAATPTAVATADAPDAATASPTADASVPPTTDSVGVTADGWPIDTRLSYQVGGYYRGELHGNARVEWLRDGERYQTRVDISLGPISVMMTSQGQVRDKELRPSAYEESGLGKRRTVSIQDKVVLNDGSQVDRPDGLQDTASQFIELSHMFSSGQQPLEVGRSVSFWLARPGGLDYWTYDVTDKESLPTPFLGPVEAFHLKPRKPQNPRGNIMAEIWFAPTLQYLPIRIRVTSGDANLDLSIDKIEQR</sequence>
<feature type="region of interest" description="Disordered" evidence="1">
    <location>
        <begin position="95"/>
        <end position="147"/>
    </location>
</feature>
<comment type="caution">
    <text evidence="2">The sequence shown here is derived from an EMBL/GenBank/DDBJ whole genome shotgun (WGS) entry which is preliminary data.</text>
</comment>
<name>A0ABW0NAZ3_9BURK</name>
<reference evidence="3" key="1">
    <citation type="journal article" date="2019" name="Int. J. Syst. Evol. Microbiol.">
        <title>The Global Catalogue of Microorganisms (GCM) 10K type strain sequencing project: providing services to taxonomists for standard genome sequencing and annotation.</title>
        <authorList>
            <consortium name="The Broad Institute Genomics Platform"/>
            <consortium name="The Broad Institute Genome Sequencing Center for Infectious Disease"/>
            <person name="Wu L."/>
            <person name="Ma J."/>
        </authorList>
    </citation>
    <scope>NUCLEOTIDE SEQUENCE [LARGE SCALE GENOMIC DNA]</scope>
    <source>
        <strain evidence="3">CCUG 57401</strain>
    </source>
</reference>
<evidence type="ECO:0000313" key="3">
    <source>
        <dbReference type="Proteomes" id="UP001596037"/>
    </source>
</evidence>
<dbReference type="Proteomes" id="UP001596037">
    <property type="component" value="Unassembled WGS sequence"/>
</dbReference>